<feature type="region of interest" description="Disordered" evidence="1">
    <location>
        <begin position="181"/>
        <end position="205"/>
    </location>
</feature>
<reference evidence="2" key="1">
    <citation type="submission" date="2022-09" db="EMBL/GenBank/DDBJ databases">
        <title>Fusarium specimens isolated from Avocado Roots.</title>
        <authorList>
            <person name="Stajich J."/>
            <person name="Roper C."/>
            <person name="Heimlech-Rivalta G."/>
        </authorList>
    </citation>
    <scope>NUCLEOTIDE SEQUENCE</scope>
    <source>
        <strain evidence="2">CF00136</strain>
    </source>
</reference>
<dbReference type="EMBL" id="JAOQAZ010000031">
    <property type="protein sequence ID" value="KAJ4250216.1"/>
    <property type="molecule type" value="Genomic_DNA"/>
</dbReference>
<dbReference type="OrthoDB" id="4332097at2759"/>
<feature type="region of interest" description="Disordered" evidence="1">
    <location>
        <begin position="504"/>
        <end position="523"/>
    </location>
</feature>
<protein>
    <submittedName>
        <fullName evidence="2">Uncharacterized protein</fullName>
    </submittedName>
</protein>
<gene>
    <name evidence="2" type="ORF">NW762_012031</name>
</gene>
<keyword evidence="3" id="KW-1185">Reference proteome</keyword>
<accession>A0A9W8RQ59</accession>
<comment type="caution">
    <text evidence="2">The sequence shown here is derived from an EMBL/GenBank/DDBJ whole genome shotgun (WGS) entry which is preliminary data.</text>
</comment>
<evidence type="ECO:0000313" key="3">
    <source>
        <dbReference type="Proteomes" id="UP001152049"/>
    </source>
</evidence>
<dbReference type="Proteomes" id="UP001152049">
    <property type="component" value="Unassembled WGS sequence"/>
</dbReference>
<proteinExistence type="predicted"/>
<dbReference type="AlphaFoldDB" id="A0A9W8RQ59"/>
<feature type="compositionally biased region" description="Basic and acidic residues" evidence="1">
    <location>
        <begin position="506"/>
        <end position="523"/>
    </location>
</feature>
<name>A0A9W8RQ59_9HYPO</name>
<feature type="compositionally biased region" description="Polar residues" evidence="1">
    <location>
        <begin position="182"/>
        <end position="197"/>
    </location>
</feature>
<evidence type="ECO:0000313" key="2">
    <source>
        <dbReference type="EMBL" id="KAJ4250216.1"/>
    </source>
</evidence>
<sequence>MFVYQGKLNFLQWAQDEPFVIVLPTGVVRPGDNAYISSQWTETLNRRKNINFFEALVVDKVTKTEDGGDSFQLASTHYKWDITAGPSYEKLNVSMSNLAGERKKMDIDRVYHTKGPASKESSYIWTGYLKWQQTAAANQEPVTVIVPEGLGADKPALALWQWTKASNGKQRVPYVLNGIQKVPSSTNGTNGNSQHSNGTKKETQTSRQAVQFNFEDDSYHLACSWDRNAEKKLDVRMKEVKATQTFNVGPFDLQAIITPHSHDLDPPEIPLPPAKLEVRYPQAKPALDRLQKPMPFPRTLVDTLTFSASFIDHAGYLAKYAVEKYNILDSKVHIQDKELDERNKKIHELANKIKGLNIDVQVGKDKSVELEQKLVAEKESAKAERAELRVRIENLLSSISEDAKSDAQERQRYHELENYLKEERELNSRIQEKLIKTELELADAGAENKSLSGRLSSLNTNNLGLQHDLDVVREEAKELQKKTANAEDQVVRLKEELDAKSQALDASERKLKSTKDEAADNMKKKREEIEALDKLYDYYRHEYNKLEQLNNPTNQTQGVASSN</sequence>
<organism evidence="2 3">
    <name type="scientific">Fusarium torreyae</name>
    <dbReference type="NCBI Taxonomy" id="1237075"/>
    <lineage>
        <taxon>Eukaryota</taxon>
        <taxon>Fungi</taxon>
        <taxon>Dikarya</taxon>
        <taxon>Ascomycota</taxon>
        <taxon>Pezizomycotina</taxon>
        <taxon>Sordariomycetes</taxon>
        <taxon>Hypocreomycetidae</taxon>
        <taxon>Hypocreales</taxon>
        <taxon>Nectriaceae</taxon>
        <taxon>Fusarium</taxon>
    </lineage>
</organism>
<evidence type="ECO:0000256" key="1">
    <source>
        <dbReference type="SAM" id="MobiDB-lite"/>
    </source>
</evidence>